<dbReference type="PROSITE" id="PS50106">
    <property type="entry name" value="PDZ"/>
    <property type="match status" value="1"/>
</dbReference>
<feature type="domain" description="PDZ" evidence="5">
    <location>
        <begin position="433"/>
        <end position="504"/>
    </location>
</feature>
<evidence type="ECO:0000256" key="1">
    <source>
        <dbReference type="ARBA" id="ARBA00010541"/>
    </source>
</evidence>
<dbReference type="PANTHER" id="PTHR43343">
    <property type="entry name" value="PEPTIDASE S12"/>
    <property type="match status" value="1"/>
</dbReference>
<protein>
    <submittedName>
        <fullName evidence="6">PDZ/DHR/GLGF domain protein</fullName>
    </submittedName>
</protein>
<dbReference type="PANTHER" id="PTHR43343:SF3">
    <property type="entry name" value="PROTEASE DO-LIKE 8, CHLOROPLASTIC"/>
    <property type="match status" value="1"/>
</dbReference>
<dbReference type="RefSeq" id="WP_013771738.1">
    <property type="nucleotide sequence ID" value="NC_015514.1"/>
</dbReference>
<feature type="compositionally biased region" description="Pro residues" evidence="4">
    <location>
        <begin position="57"/>
        <end position="66"/>
    </location>
</feature>
<dbReference type="Pfam" id="PF13180">
    <property type="entry name" value="PDZ_2"/>
    <property type="match status" value="1"/>
</dbReference>
<dbReference type="InterPro" id="IPR036034">
    <property type="entry name" value="PDZ_sf"/>
</dbReference>
<dbReference type="SUPFAM" id="SSF50494">
    <property type="entry name" value="Trypsin-like serine proteases"/>
    <property type="match status" value="1"/>
</dbReference>
<feature type="compositionally biased region" description="Pro residues" evidence="4">
    <location>
        <begin position="95"/>
        <end position="116"/>
    </location>
</feature>
<keyword evidence="3" id="KW-0378">Hydrolase</keyword>
<comment type="similarity">
    <text evidence="1">Belongs to the peptidase S1C family.</text>
</comment>
<dbReference type="HOGENOM" id="CLU_020120_3_0_11"/>
<dbReference type="InterPro" id="IPR001940">
    <property type="entry name" value="Peptidase_S1C"/>
</dbReference>
<dbReference type="PRINTS" id="PR00834">
    <property type="entry name" value="PROTEASES2C"/>
</dbReference>
<feature type="compositionally biased region" description="Low complexity" evidence="4">
    <location>
        <begin position="84"/>
        <end position="94"/>
    </location>
</feature>
<dbReference type="InterPro" id="IPR009003">
    <property type="entry name" value="Peptidase_S1_PA"/>
</dbReference>
<dbReference type="STRING" id="590998.Celf_2587"/>
<feature type="compositionally biased region" description="Basic and acidic residues" evidence="4">
    <location>
        <begin position="181"/>
        <end position="197"/>
    </location>
</feature>
<reference evidence="6 7" key="1">
    <citation type="submission" date="2011-04" db="EMBL/GenBank/DDBJ databases">
        <title>Complete sequence of Cellulomonas fimi ATCC 484.</title>
        <authorList>
            <consortium name="US DOE Joint Genome Institute"/>
            <person name="Lucas S."/>
            <person name="Han J."/>
            <person name="Lapidus A."/>
            <person name="Cheng J.-F."/>
            <person name="Goodwin L."/>
            <person name="Pitluck S."/>
            <person name="Peters L."/>
            <person name="Chertkov O."/>
            <person name="Detter J.C."/>
            <person name="Han C."/>
            <person name="Tapia R."/>
            <person name="Land M."/>
            <person name="Hauser L."/>
            <person name="Kyrpides N."/>
            <person name="Ivanova N."/>
            <person name="Ovchinnikova G."/>
            <person name="Pagani I."/>
            <person name="Mead D."/>
            <person name="Brumm P."/>
            <person name="Woyke T."/>
        </authorList>
    </citation>
    <scope>NUCLEOTIDE SEQUENCE [LARGE SCALE GENOMIC DNA]</scope>
    <source>
        <strain evidence="7">ATCC 484 / DSM 20113 / JCM 1341 / NBRC 15513 / NCIMB 8980 / NCTC 7547</strain>
    </source>
</reference>
<dbReference type="eggNOG" id="COG0265">
    <property type="taxonomic scope" value="Bacteria"/>
</dbReference>
<dbReference type="KEGG" id="cfi:Celf_2587"/>
<dbReference type="SUPFAM" id="SSF50156">
    <property type="entry name" value="PDZ domain-like"/>
    <property type="match status" value="1"/>
</dbReference>
<accession>F4H5Y2</accession>
<dbReference type="Gene3D" id="2.40.10.10">
    <property type="entry name" value="Trypsin-like serine proteases"/>
    <property type="match status" value="2"/>
</dbReference>
<keyword evidence="2" id="KW-0645">Protease</keyword>
<keyword evidence="7" id="KW-1185">Reference proteome</keyword>
<name>F4H5Y2_CELFA</name>
<proteinExistence type="inferred from homology"/>
<dbReference type="SMART" id="SM00228">
    <property type="entry name" value="PDZ"/>
    <property type="match status" value="1"/>
</dbReference>
<dbReference type="InterPro" id="IPR043504">
    <property type="entry name" value="Peptidase_S1_PA_chymotrypsin"/>
</dbReference>
<dbReference type="EMBL" id="CP002666">
    <property type="protein sequence ID" value="AEE46712.1"/>
    <property type="molecule type" value="Genomic_DNA"/>
</dbReference>
<dbReference type="Gene3D" id="2.30.42.10">
    <property type="match status" value="1"/>
</dbReference>
<dbReference type="InterPro" id="IPR001478">
    <property type="entry name" value="PDZ"/>
</dbReference>
<evidence type="ECO:0000259" key="5">
    <source>
        <dbReference type="PROSITE" id="PS50106"/>
    </source>
</evidence>
<feature type="compositionally biased region" description="Low complexity" evidence="4">
    <location>
        <begin position="117"/>
        <end position="137"/>
    </location>
</feature>
<dbReference type="GO" id="GO:0006508">
    <property type="term" value="P:proteolysis"/>
    <property type="evidence" value="ECO:0007669"/>
    <property type="project" value="UniProtKB-KW"/>
</dbReference>
<dbReference type="PROSITE" id="PS00135">
    <property type="entry name" value="TRYPSIN_SER"/>
    <property type="match status" value="1"/>
</dbReference>
<feature type="region of interest" description="Disordered" evidence="4">
    <location>
        <begin position="1"/>
        <end position="145"/>
    </location>
</feature>
<dbReference type="Pfam" id="PF13365">
    <property type="entry name" value="Trypsin_2"/>
    <property type="match status" value="1"/>
</dbReference>
<gene>
    <name evidence="6" type="ordered locus">Celf_2587</name>
</gene>
<feature type="compositionally biased region" description="Low complexity" evidence="4">
    <location>
        <begin position="234"/>
        <end position="243"/>
    </location>
</feature>
<evidence type="ECO:0000256" key="2">
    <source>
        <dbReference type="ARBA" id="ARBA00022670"/>
    </source>
</evidence>
<dbReference type="InterPro" id="IPR051201">
    <property type="entry name" value="Chloro_Bact_Ser_Proteases"/>
</dbReference>
<evidence type="ECO:0000256" key="4">
    <source>
        <dbReference type="SAM" id="MobiDB-lite"/>
    </source>
</evidence>
<organism evidence="6 7">
    <name type="scientific">Cellulomonas fimi (strain ATCC 484 / DSM 20113 / JCM 1341 / CCUG 24087 / LMG 16345 / NBRC 15513 / NCIMB 8980 / NCTC 7547 / NRS-133)</name>
    <dbReference type="NCBI Taxonomy" id="590998"/>
    <lineage>
        <taxon>Bacteria</taxon>
        <taxon>Bacillati</taxon>
        <taxon>Actinomycetota</taxon>
        <taxon>Actinomycetes</taxon>
        <taxon>Micrococcales</taxon>
        <taxon>Cellulomonadaceae</taxon>
        <taxon>Cellulomonas</taxon>
    </lineage>
</organism>
<dbReference type="Proteomes" id="UP000008460">
    <property type="component" value="Chromosome"/>
</dbReference>
<sequence length="544" mass="51640">MSDTTTPAGADDPRPTSGPAAPAGAQDARTAAPDVPGAPTQPVPPTPAPAGTAPAAPTQPLPPTPAPTGAAPGAPTQPLPPTPAAVGGAPDAGPGAPPLPDGPRPTGPHLEPPPPAHAAGASFGPFRAPAAPAAPAAPKAPKPPLTVRRGAAVGVVGAALAVGLVAGGGTAWAVAATRDDATRPSFSDADRPGRPGDGELPALPDRSGPRGWSDDGSDSSGSPDQDDASGGTGTTSAQTTTAATAEQQVGVVTITSTLGYQGGSSAGTGMVLTTGGLVLTNHHVVEGATAISVTVESTGETFEATVVGYDASADVALLQLTGASGLATVTLDDDGGVAPGDTVTAVGNADGTGELVAATGEVTGTDETMTARTSTAGEAETLSGLLEFSAAVVGGDSGGPVLDEEGEVVGITTAASVGGTSTVAYAIDVVDAVAVLQQISSGEETATVRIGYPAFLGIGLDAGAGTVTGARVAGVLDGTPAAGAGLAAGDVVTAVDGTAVSSATALQELLDGYAPGDAVTLTWTDAATGVSEQAAVTLTQGPVG</sequence>
<feature type="region of interest" description="Disordered" evidence="4">
    <location>
        <begin position="181"/>
        <end position="243"/>
    </location>
</feature>
<evidence type="ECO:0000256" key="3">
    <source>
        <dbReference type="ARBA" id="ARBA00022801"/>
    </source>
</evidence>
<feature type="compositionally biased region" description="Pro residues" evidence="4">
    <location>
        <begin position="39"/>
        <end position="48"/>
    </location>
</feature>
<dbReference type="GO" id="GO:0004252">
    <property type="term" value="F:serine-type endopeptidase activity"/>
    <property type="evidence" value="ECO:0007669"/>
    <property type="project" value="InterPro"/>
</dbReference>
<dbReference type="AlphaFoldDB" id="F4H5Y2"/>
<dbReference type="InterPro" id="IPR033116">
    <property type="entry name" value="TRYPSIN_SER"/>
</dbReference>
<evidence type="ECO:0000313" key="6">
    <source>
        <dbReference type="EMBL" id="AEE46712.1"/>
    </source>
</evidence>
<evidence type="ECO:0000313" key="7">
    <source>
        <dbReference type="Proteomes" id="UP000008460"/>
    </source>
</evidence>